<accession>A0ABM1BXV7</accession>
<evidence type="ECO:0000313" key="3">
    <source>
        <dbReference type="Proteomes" id="UP000694941"/>
    </source>
</evidence>
<name>A0ABM1BXV7_LIMPO</name>
<proteinExistence type="predicted"/>
<dbReference type="Pfam" id="PF12937">
    <property type="entry name" value="F-box-like"/>
    <property type="match status" value="1"/>
</dbReference>
<dbReference type="InterPro" id="IPR032675">
    <property type="entry name" value="LRR_dom_sf"/>
</dbReference>
<dbReference type="Proteomes" id="UP000694941">
    <property type="component" value="Unplaced"/>
</dbReference>
<dbReference type="SMART" id="SM00256">
    <property type="entry name" value="FBOX"/>
    <property type="match status" value="1"/>
</dbReference>
<feature type="domain" description="F-box" evidence="2">
    <location>
        <begin position="1"/>
        <end position="46"/>
    </location>
</feature>
<dbReference type="PANTHER" id="PTHR13382:SF10">
    <property type="entry name" value="ATP SYNTHASE SUBUNIT S, MITOCHONDRIAL"/>
    <property type="match status" value="1"/>
</dbReference>
<dbReference type="InterPro" id="IPR036047">
    <property type="entry name" value="F-box-like_dom_sf"/>
</dbReference>
<dbReference type="InterPro" id="IPR050648">
    <property type="entry name" value="F-box_LRR-repeat"/>
</dbReference>
<evidence type="ECO:0000259" key="2">
    <source>
        <dbReference type="PROSITE" id="PS50181"/>
    </source>
</evidence>
<evidence type="ECO:0000256" key="1">
    <source>
        <dbReference type="ARBA" id="ARBA00022786"/>
    </source>
</evidence>
<dbReference type="InterPro" id="IPR006553">
    <property type="entry name" value="Leu-rich_rpt_Cys-con_subtyp"/>
</dbReference>
<dbReference type="Pfam" id="PF25372">
    <property type="entry name" value="DUF7885"/>
    <property type="match status" value="1"/>
</dbReference>
<organism evidence="3 4">
    <name type="scientific">Limulus polyphemus</name>
    <name type="common">Atlantic horseshoe crab</name>
    <dbReference type="NCBI Taxonomy" id="6850"/>
    <lineage>
        <taxon>Eukaryota</taxon>
        <taxon>Metazoa</taxon>
        <taxon>Ecdysozoa</taxon>
        <taxon>Arthropoda</taxon>
        <taxon>Chelicerata</taxon>
        <taxon>Merostomata</taxon>
        <taxon>Xiphosura</taxon>
        <taxon>Limulidae</taxon>
        <taxon>Limulus</taxon>
    </lineage>
</organism>
<protein>
    <submittedName>
        <fullName evidence="4">F-box/LRR-repeat protein 13-like</fullName>
    </submittedName>
</protein>
<dbReference type="Gene3D" id="3.80.10.10">
    <property type="entry name" value="Ribonuclease Inhibitor"/>
    <property type="match status" value="4"/>
</dbReference>
<keyword evidence="1" id="KW-0833">Ubl conjugation pathway</keyword>
<dbReference type="SUPFAM" id="SSF52047">
    <property type="entry name" value="RNI-like"/>
    <property type="match status" value="2"/>
</dbReference>
<dbReference type="GeneID" id="106474611"/>
<dbReference type="PROSITE" id="PS50181">
    <property type="entry name" value="FBOX"/>
    <property type="match status" value="1"/>
</dbReference>
<dbReference type="RefSeq" id="XP_013790755.2">
    <property type="nucleotide sequence ID" value="XM_013935301.2"/>
</dbReference>
<dbReference type="InterPro" id="IPR001611">
    <property type="entry name" value="Leu-rich_rpt"/>
</dbReference>
<dbReference type="Pfam" id="PF13516">
    <property type="entry name" value="LRR_6"/>
    <property type="match status" value="3"/>
</dbReference>
<dbReference type="SMART" id="SM00367">
    <property type="entry name" value="LRR_CC"/>
    <property type="match status" value="13"/>
</dbReference>
<dbReference type="PANTHER" id="PTHR13382">
    <property type="entry name" value="MITOCHONDRIAL ATP SYNTHASE COUPLING FACTOR B"/>
    <property type="match status" value="1"/>
</dbReference>
<dbReference type="InterPro" id="IPR001810">
    <property type="entry name" value="F-box_dom"/>
</dbReference>
<dbReference type="SUPFAM" id="SSF81383">
    <property type="entry name" value="F-box domain"/>
    <property type="match status" value="1"/>
</dbReference>
<reference evidence="4" key="1">
    <citation type="submission" date="2025-08" db="UniProtKB">
        <authorList>
            <consortium name="RefSeq"/>
        </authorList>
    </citation>
    <scope>IDENTIFICATION</scope>
    <source>
        <tissue evidence="4">Muscle</tissue>
    </source>
</reference>
<keyword evidence="3" id="KW-1185">Reference proteome</keyword>
<dbReference type="InterPro" id="IPR057207">
    <property type="entry name" value="FBXL15_LRR"/>
</dbReference>
<sequence length="648" mass="72596">MAFGFLPIEILTSVFKYLTPSDRLTASCVCRQWYYTSFDAKLLEDITLVLHDNAAAAFEVLKRSQRRFSHLVVKEVDILCDDQEFWTNVGQNLVRLDFHSCDISTHVFINILCKCPHLQVLGINGCNGLFISGTLFERMQDTGKLGAIMQNVKELNLASNRYLSDSLFSRIVKVLPNLERMSLSGCQISFHPGIYRRFYPDGMKSVPSSAVFTFQTVMEFIEKHKFKLTSFNFGRTLIDNKTLTAVASLEGLRLEELYLSSCEQLSKSGIMLLCMNQPQLKVLDLSLIYQLTDQALVYVCDYLTNLRSLSLRRCHNLTDRSVKELCRLVNLETLDLSSCEKVTPAGLKEALCFESHPRLHTINLSYCNVTDDIVCDFVHKLPNLTHLDLSSCLTLTDKSLHAISSILVFLHSLKLAWCKEITDRGLTGGKGIAPYLQLFQMPSKVAYRSICRNDQYKEAQGNLSSGDNVYGHIPGSQSDHLADTGQIGQFPPAITCLTGLRELDLCGCIHIGDVGLKGIKFMELRYLNLSLCQNITDVGLVIMSSYNPSLDTLILNQCHQLTDNGVAGSVRCLPRLKYLGVQGCKKLTNSTLGALSQSCQLLQYLDVSLCQGMSLEAVEALEVTMSRLHTVHKRHVPSIRTGDRSEYM</sequence>
<gene>
    <name evidence="4" type="primary">LOC106474611</name>
</gene>
<evidence type="ECO:0000313" key="4">
    <source>
        <dbReference type="RefSeq" id="XP_013790755.2"/>
    </source>
</evidence>